<dbReference type="GO" id="GO:0016788">
    <property type="term" value="F:hydrolase activity, acting on ester bonds"/>
    <property type="evidence" value="ECO:0007669"/>
    <property type="project" value="InterPro"/>
</dbReference>
<reference evidence="5 6" key="1">
    <citation type="submission" date="2020-08" db="EMBL/GenBank/DDBJ databases">
        <title>Genomic Encyclopedia of Type Strains, Phase IV (KMG-IV): sequencing the most valuable type-strain genomes for metagenomic binning, comparative biology and taxonomic classification.</title>
        <authorList>
            <person name="Goeker M."/>
        </authorList>
    </citation>
    <scope>NUCLEOTIDE SEQUENCE [LARGE SCALE GENOMIC DNA]</scope>
    <source>
        <strain evidence="5 6">DSM 12252</strain>
    </source>
</reference>
<dbReference type="InterPro" id="IPR001130">
    <property type="entry name" value="TatD-like"/>
</dbReference>
<comment type="similarity">
    <text evidence="1">Belongs to the metallo-dependent hydrolases superfamily. TatD-type hydrolase family.</text>
</comment>
<name>A0A7W7Y9J1_9BACT</name>
<sequence length="263" mass="28889">MFFDTHTHLGSRQFDGDLPAVLERARAAGVSRMVAPATDLENARKLLALAENEPDVRVAVGIHPCDADTVSGDSWIDELRTLARHPKVCAIGEIGLDYFHAPPEGFALADWKAHQARVLTAQLELAAELKLNVILHNRESWEDLTALVLPFSDRLRGVFHCFTGTLEQAQPLLERGHLISFTGIVSFKNPGFMADTARAVPAGKYMLETDAPYLAPMPHRGKRCEPAYVADTARAIATLRGEPVEAVAADTTHTALEFFRGWN</sequence>
<dbReference type="FunFam" id="3.20.20.140:FF:000005">
    <property type="entry name" value="TatD family hydrolase"/>
    <property type="match status" value="1"/>
</dbReference>
<comment type="caution">
    <text evidence="5">The sequence shown here is derived from an EMBL/GenBank/DDBJ whole genome shotgun (WGS) entry which is preliminary data.</text>
</comment>
<keyword evidence="2 4" id="KW-0479">Metal-binding</keyword>
<evidence type="ECO:0000313" key="6">
    <source>
        <dbReference type="Proteomes" id="UP000590740"/>
    </source>
</evidence>
<feature type="binding site" evidence="4">
    <location>
        <position position="136"/>
    </location>
    <ligand>
        <name>a divalent metal cation</name>
        <dbReference type="ChEBI" id="CHEBI:60240"/>
        <label>2</label>
    </ligand>
</feature>
<evidence type="ECO:0000256" key="2">
    <source>
        <dbReference type="ARBA" id="ARBA00022723"/>
    </source>
</evidence>
<proteinExistence type="inferred from homology"/>
<dbReference type="RefSeq" id="WP_184339027.1">
    <property type="nucleotide sequence ID" value="NZ_JACHIG010000003.1"/>
</dbReference>
<feature type="binding site" evidence="4">
    <location>
        <position position="93"/>
    </location>
    <ligand>
        <name>a divalent metal cation</name>
        <dbReference type="ChEBI" id="CHEBI:60240"/>
        <label>1</label>
    </ligand>
</feature>
<feature type="binding site" evidence="4">
    <location>
        <position position="6"/>
    </location>
    <ligand>
        <name>a divalent metal cation</name>
        <dbReference type="ChEBI" id="CHEBI:60240"/>
        <label>1</label>
    </ligand>
</feature>
<dbReference type="Pfam" id="PF01026">
    <property type="entry name" value="TatD_DNase"/>
    <property type="match status" value="1"/>
</dbReference>
<dbReference type="PIRSF" id="PIRSF005902">
    <property type="entry name" value="DNase_TatD"/>
    <property type="match status" value="1"/>
</dbReference>
<dbReference type="InterPro" id="IPR015991">
    <property type="entry name" value="TatD/YcfH-like"/>
</dbReference>
<dbReference type="NCBIfam" id="TIGR00010">
    <property type="entry name" value="YchF/TatD family DNA exonuclease"/>
    <property type="match status" value="1"/>
</dbReference>
<evidence type="ECO:0000256" key="3">
    <source>
        <dbReference type="ARBA" id="ARBA00022801"/>
    </source>
</evidence>
<dbReference type="CDD" id="cd01310">
    <property type="entry name" value="TatD_DNAse"/>
    <property type="match status" value="1"/>
</dbReference>
<dbReference type="SUPFAM" id="SSF51556">
    <property type="entry name" value="Metallo-dependent hydrolases"/>
    <property type="match status" value="1"/>
</dbReference>
<keyword evidence="6" id="KW-1185">Reference proteome</keyword>
<evidence type="ECO:0000256" key="4">
    <source>
        <dbReference type="PIRSR" id="PIRSR005902-1"/>
    </source>
</evidence>
<gene>
    <name evidence="5" type="ORF">HNQ65_001663</name>
</gene>
<evidence type="ECO:0000313" key="5">
    <source>
        <dbReference type="EMBL" id="MBB5032086.1"/>
    </source>
</evidence>
<dbReference type="EC" id="3.1.21.-" evidence="5"/>
<feature type="binding site" evidence="4">
    <location>
        <position position="160"/>
    </location>
    <ligand>
        <name>a divalent metal cation</name>
        <dbReference type="ChEBI" id="CHEBI:60240"/>
        <label>2</label>
    </ligand>
</feature>
<dbReference type="Proteomes" id="UP000590740">
    <property type="component" value="Unassembled WGS sequence"/>
</dbReference>
<organism evidence="5 6">
    <name type="scientific">Prosthecobacter vanneervenii</name>
    <dbReference type="NCBI Taxonomy" id="48466"/>
    <lineage>
        <taxon>Bacteria</taxon>
        <taxon>Pseudomonadati</taxon>
        <taxon>Verrucomicrobiota</taxon>
        <taxon>Verrucomicrobiia</taxon>
        <taxon>Verrucomicrobiales</taxon>
        <taxon>Verrucomicrobiaceae</taxon>
        <taxon>Prosthecobacter</taxon>
    </lineage>
</organism>
<feature type="binding site" evidence="4">
    <location>
        <position position="8"/>
    </location>
    <ligand>
        <name>a divalent metal cation</name>
        <dbReference type="ChEBI" id="CHEBI:60240"/>
        <label>1</label>
    </ligand>
</feature>
<dbReference type="PANTHER" id="PTHR46124:SF2">
    <property type="entry name" value="D-AMINOACYL-TRNA DEACYLASE"/>
    <property type="match status" value="1"/>
</dbReference>
<dbReference type="GO" id="GO:0004536">
    <property type="term" value="F:DNA nuclease activity"/>
    <property type="evidence" value="ECO:0007669"/>
    <property type="project" value="InterPro"/>
</dbReference>
<dbReference type="AlphaFoldDB" id="A0A7W7Y9J1"/>
<dbReference type="Gene3D" id="3.20.20.140">
    <property type="entry name" value="Metal-dependent hydrolases"/>
    <property type="match status" value="1"/>
</dbReference>
<accession>A0A7W7Y9J1</accession>
<evidence type="ECO:0000256" key="1">
    <source>
        <dbReference type="ARBA" id="ARBA00009275"/>
    </source>
</evidence>
<dbReference type="PANTHER" id="PTHR46124">
    <property type="entry name" value="D-AMINOACYL-TRNA DEACYLASE"/>
    <property type="match status" value="1"/>
</dbReference>
<dbReference type="EMBL" id="JACHIG010000003">
    <property type="protein sequence ID" value="MBB5032086.1"/>
    <property type="molecule type" value="Genomic_DNA"/>
</dbReference>
<keyword evidence="3 5" id="KW-0378">Hydrolase</keyword>
<protein>
    <submittedName>
        <fullName evidence="5">TatD DNase family protein</fullName>
        <ecNumber evidence="5">3.1.21.-</ecNumber>
    </submittedName>
</protein>
<dbReference type="InterPro" id="IPR032466">
    <property type="entry name" value="Metal_Hydrolase"/>
</dbReference>
<dbReference type="GO" id="GO:0046872">
    <property type="term" value="F:metal ion binding"/>
    <property type="evidence" value="ECO:0007669"/>
    <property type="project" value="UniProtKB-KW"/>
</dbReference>
<feature type="binding site" evidence="4">
    <location>
        <position position="210"/>
    </location>
    <ligand>
        <name>a divalent metal cation</name>
        <dbReference type="ChEBI" id="CHEBI:60240"/>
        <label>1</label>
    </ligand>
</feature>